<reference evidence="3" key="1">
    <citation type="submission" date="2022-01" db="EMBL/GenBank/DDBJ databases">
        <authorList>
            <person name="King R."/>
        </authorList>
    </citation>
    <scope>NUCLEOTIDE SEQUENCE</scope>
</reference>
<name>A0A9P0DAS3_9CUCU</name>
<dbReference type="GO" id="GO:0008270">
    <property type="term" value="F:zinc ion binding"/>
    <property type="evidence" value="ECO:0007669"/>
    <property type="project" value="UniProtKB-KW"/>
</dbReference>
<keyword evidence="1" id="KW-0863">Zinc-finger</keyword>
<keyword evidence="1" id="KW-0862">Zinc</keyword>
<dbReference type="EMBL" id="OV651819">
    <property type="protein sequence ID" value="CAH1113485.1"/>
    <property type="molecule type" value="Genomic_DNA"/>
</dbReference>
<accession>A0A9P0DAS3</accession>
<keyword evidence="1" id="KW-0479">Metal-binding</keyword>
<dbReference type="InterPro" id="IPR007527">
    <property type="entry name" value="Znf_SWIM"/>
</dbReference>
<dbReference type="AlphaFoldDB" id="A0A9P0DAS3"/>
<evidence type="ECO:0000313" key="4">
    <source>
        <dbReference type="Proteomes" id="UP001153636"/>
    </source>
</evidence>
<organism evidence="3 4">
    <name type="scientific">Psylliodes chrysocephalus</name>
    <dbReference type="NCBI Taxonomy" id="3402493"/>
    <lineage>
        <taxon>Eukaryota</taxon>
        <taxon>Metazoa</taxon>
        <taxon>Ecdysozoa</taxon>
        <taxon>Arthropoda</taxon>
        <taxon>Hexapoda</taxon>
        <taxon>Insecta</taxon>
        <taxon>Pterygota</taxon>
        <taxon>Neoptera</taxon>
        <taxon>Endopterygota</taxon>
        <taxon>Coleoptera</taxon>
        <taxon>Polyphaga</taxon>
        <taxon>Cucujiformia</taxon>
        <taxon>Chrysomeloidea</taxon>
        <taxon>Chrysomelidae</taxon>
        <taxon>Galerucinae</taxon>
        <taxon>Alticini</taxon>
        <taxon>Psylliodes</taxon>
    </lineage>
</organism>
<feature type="domain" description="SWIM-type" evidence="2">
    <location>
        <begin position="93"/>
        <end position="133"/>
    </location>
</feature>
<evidence type="ECO:0000313" key="3">
    <source>
        <dbReference type="EMBL" id="CAH1113485.1"/>
    </source>
</evidence>
<protein>
    <recommendedName>
        <fullName evidence="2">SWIM-type domain-containing protein</fullName>
    </recommendedName>
</protein>
<dbReference type="PROSITE" id="PS50966">
    <property type="entry name" value="ZF_SWIM"/>
    <property type="match status" value="1"/>
</dbReference>
<evidence type="ECO:0000259" key="2">
    <source>
        <dbReference type="PROSITE" id="PS50966"/>
    </source>
</evidence>
<dbReference type="Proteomes" id="UP001153636">
    <property type="component" value="Chromosome 7"/>
</dbReference>
<sequence>MVPVLILLVDSHPFDTTSKGFSSLRWRYGNFRAQDLTGVFQIRLALSYIQDNLGDGRRAQYQVDLDGQDGLLRVRTSSRYRDGVRHQLLWIAFTNESVEDDENAVVGYYCTCQVEVRTLGTCSHIATVAWFLGYARHQENVKYPPTVLLDRVRDARANANNHFKIEVVEMD</sequence>
<dbReference type="OrthoDB" id="10046738at2759"/>
<proteinExistence type="predicted"/>
<evidence type="ECO:0000256" key="1">
    <source>
        <dbReference type="PROSITE-ProRule" id="PRU00325"/>
    </source>
</evidence>
<keyword evidence="4" id="KW-1185">Reference proteome</keyword>
<gene>
    <name evidence="3" type="ORF">PSYICH_LOCUS13812</name>
</gene>